<dbReference type="GO" id="GO:0004553">
    <property type="term" value="F:hydrolase activity, hydrolyzing O-glycosyl compounds"/>
    <property type="evidence" value="ECO:0007669"/>
    <property type="project" value="TreeGrafter"/>
</dbReference>
<dbReference type="PIRSF" id="PIRSF036289">
    <property type="entry name" value="Glycosyl_hydrolase_malt_phosph"/>
    <property type="match status" value="1"/>
</dbReference>
<feature type="domain" description="Glycoside hydrolase family 65 C-terminal" evidence="5">
    <location>
        <begin position="676"/>
        <end position="734"/>
    </location>
</feature>
<accession>A0A7L7KQT9</accession>
<name>A0A7L7KQT9_9MOLU</name>
<evidence type="ECO:0000259" key="6">
    <source>
        <dbReference type="Pfam" id="PF03636"/>
    </source>
</evidence>
<dbReference type="RefSeq" id="WP_258878420.1">
    <property type="nucleotide sequence ID" value="NZ_CP048914.1"/>
</dbReference>
<dbReference type="Gene3D" id="2.70.98.40">
    <property type="entry name" value="Glycoside hydrolase, family 65, N-terminal domain"/>
    <property type="match status" value="1"/>
</dbReference>
<dbReference type="Gene3D" id="2.60.420.10">
    <property type="entry name" value="Maltose phosphorylase, domain 3"/>
    <property type="match status" value="1"/>
</dbReference>
<dbReference type="GO" id="GO:0005975">
    <property type="term" value="P:carbohydrate metabolic process"/>
    <property type="evidence" value="ECO:0007669"/>
    <property type="project" value="InterPro"/>
</dbReference>
<dbReference type="AlphaFoldDB" id="A0A7L7KQT9"/>
<dbReference type="KEGG" id="xcl:G4Z02_03205"/>
<dbReference type="InterPro" id="IPR005196">
    <property type="entry name" value="Glyco_hydro_65_N"/>
</dbReference>
<dbReference type="InterPro" id="IPR012341">
    <property type="entry name" value="6hp_glycosidase-like_sf"/>
</dbReference>
<dbReference type="InterPro" id="IPR005195">
    <property type="entry name" value="Glyco_hydro_65_M"/>
</dbReference>
<feature type="binding site" evidence="3">
    <location>
        <begin position="345"/>
        <end position="346"/>
    </location>
    <ligand>
        <name>substrate</name>
    </ligand>
</feature>
<feature type="domain" description="Glycoside hydrolase family 65 N-terminal" evidence="6">
    <location>
        <begin position="7"/>
        <end position="256"/>
    </location>
</feature>
<evidence type="ECO:0000256" key="3">
    <source>
        <dbReference type="PIRSR" id="PIRSR036289-51"/>
    </source>
</evidence>
<dbReference type="InterPro" id="IPR017045">
    <property type="entry name" value="Malt_Pase/Glycosyl_Hdrlase"/>
</dbReference>
<evidence type="ECO:0000256" key="1">
    <source>
        <dbReference type="ARBA" id="ARBA00006768"/>
    </source>
</evidence>
<dbReference type="PANTHER" id="PTHR11051">
    <property type="entry name" value="GLYCOSYL HYDROLASE-RELATED"/>
    <property type="match status" value="1"/>
</dbReference>
<dbReference type="Gene3D" id="1.50.10.10">
    <property type="match status" value="1"/>
</dbReference>
<keyword evidence="7" id="KW-0378">Hydrolase</keyword>
<feature type="active site" description="Proton donor" evidence="2">
    <location>
        <position position="472"/>
    </location>
</feature>
<dbReference type="InterPro" id="IPR005194">
    <property type="entry name" value="Glyco_hydro_65_C"/>
</dbReference>
<dbReference type="SUPFAM" id="SSF48208">
    <property type="entry name" value="Six-hairpin glycosidases"/>
    <property type="match status" value="1"/>
</dbReference>
<evidence type="ECO:0000259" key="5">
    <source>
        <dbReference type="Pfam" id="PF03633"/>
    </source>
</evidence>
<feature type="domain" description="Glycoside hydrolase family 65 central catalytic" evidence="4">
    <location>
        <begin position="312"/>
        <end position="666"/>
    </location>
</feature>
<dbReference type="Pfam" id="PF03636">
    <property type="entry name" value="Glyco_hydro_65N"/>
    <property type="match status" value="1"/>
</dbReference>
<dbReference type="EMBL" id="CP048914">
    <property type="protein sequence ID" value="QMS84799.1"/>
    <property type="molecule type" value="Genomic_DNA"/>
</dbReference>
<evidence type="ECO:0000313" key="7">
    <source>
        <dbReference type="EMBL" id="QMS84799.1"/>
    </source>
</evidence>
<dbReference type="SUPFAM" id="SSF74650">
    <property type="entry name" value="Galactose mutarotase-like"/>
    <property type="match status" value="1"/>
</dbReference>
<keyword evidence="8" id="KW-1185">Reference proteome</keyword>
<organism evidence="7 8">
    <name type="scientific">Candidatus Xianfuyuplasma coldseepsis</name>
    <dbReference type="NCBI Taxonomy" id="2782163"/>
    <lineage>
        <taxon>Bacteria</taxon>
        <taxon>Bacillati</taxon>
        <taxon>Mycoplasmatota</taxon>
        <taxon>Mollicutes</taxon>
        <taxon>Candidatus Izemoplasmatales</taxon>
        <taxon>Candidatus Izemoplasmataceae</taxon>
        <taxon>Candidatus Xianfuyuplasma</taxon>
    </lineage>
</organism>
<dbReference type="InterPro" id="IPR037018">
    <property type="entry name" value="GH65_N"/>
</dbReference>
<dbReference type="InterPro" id="IPR008928">
    <property type="entry name" value="6-hairpin_glycosidase_sf"/>
</dbReference>
<dbReference type="Pfam" id="PF03633">
    <property type="entry name" value="Glyco_hydro_65C"/>
    <property type="match status" value="1"/>
</dbReference>
<proteinExistence type="inferred from homology"/>
<feature type="binding site" evidence="3">
    <location>
        <begin position="580"/>
        <end position="581"/>
    </location>
    <ligand>
        <name>substrate</name>
    </ligand>
</feature>
<dbReference type="GO" id="GO:0016757">
    <property type="term" value="F:glycosyltransferase activity"/>
    <property type="evidence" value="ECO:0007669"/>
    <property type="project" value="UniProtKB-ARBA"/>
</dbReference>
<reference evidence="7 8" key="1">
    <citation type="submission" date="2020-02" db="EMBL/GenBank/DDBJ databases">
        <authorList>
            <person name="Zheng R.K."/>
            <person name="Sun C.M."/>
        </authorList>
    </citation>
    <scope>NUCLEOTIDE SEQUENCE [LARGE SCALE GENOMIC DNA]</scope>
    <source>
        <strain evidence="8">zrk13</strain>
    </source>
</reference>
<sequence length="745" mass="85857">MIITRDNRLHIEQLQTDESIFATQNGYIGVRGTFCEGYGTNGLRNGTFINSFYEEYPYRYEENLSGFAQKGQAMIHVIDGQGIEFYIDNHPLNMESCDVVSLHREFHLYGGYTTRTIHYKTPSQYEFILTEKRLTSLEQPELFVVEIDLQSLNYSGHVEMRSTVQQPQFSNTLSRDPRIGKTHNESFILRDIHISDDYGCIQVQTKHSKLEMAVSVTHNIPVQYTHNDKNITATAHASLTENEHFTCRKYVIYTSSNYHSNYVTANNILRQQILKNQSTDYFEQQRQSLTSFWKTCEIAIDGNERLQLIMNYNVYQLHTSGGLDSRFNIGAKGLTGDGYEGHHFWDTEIYLLPFFVLTNPQKAKTLLLNRYHNIEAARQEALNLGHTRGIKIPWRSITGRELSPYYPAGTAQYHINSDVAYAVIHYYYATDDMSFMLKYGFELLVETARTIYDIGHFHNGVFHIHEVTGPDEYTTCVDDNYYTNSMAQYHFQFIVDFYDKHASLLKSLITRMQLSDQEIKDFNQAAESMAIIYDETLQIIAQDQTFLSKEPWDLEHTPSSNFPLLLHYHPLQIYRKQVLKQADVLLSMFLLDFEDKTIMEHSYDYYSNITTHDSSLSKCVHSIVASALDKLSVAYDYMIDVSEVDMSNTQRNTKDGLHLANLGGSYMTIVYGLAGLRIKPDRIILCPRIPHDMNGYSFTIQYRQSIITISISDTIQLTSTNTVDIELYGNAITLQKGTILDYPLG</sequence>
<dbReference type="Pfam" id="PF03632">
    <property type="entry name" value="Glyco_hydro_65m"/>
    <property type="match status" value="1"/>
</dbReference>
<evidence type="ECO:0000259" key="4">
    <source>
        <dbReference type="Pfam" id="PF03632"/>
    </source>
</evidence>
<gene>
    <name evidence="7" type="ORF">G4Z02_03205</name>
</gene>
<dbReference type="Proteomes" id="UP000514720">
    <property type="component" value="Chromosome"/>
</dbReference>
<evidence type="ECO:0000313" key="8">
    <source>
        <dbReference type="Proteomes" id="UP000514720"/>
    </source>
</evidence>
<evidence type="ECO:0000256" key="2">
    <source>
        <dbReference type="PIRSR" id="PIRSR036289-50"/>
    </source>
</evidence>
<dbReference type="GO" id="GO:0030246">
    <property type="term" value="F:carbohydrate binding"/>
    <property type="evidence" value="ECO:0007669"/>
    <property type="project" value="InterPro"/>
</dbReference>
<protein>
    <submittedName>
        <fullName evidence="7">Glycoside hydrolase family 65 protein</fullName>
    </submittedName>
</protein>
<dbReference type="PANTHER" id="PTHR11051:SF13">
    <property type="entry name" value="GLYCOSYL TRANSFERASE"/>
    <property type="match status" value="1"/>
</dbReference>
<comment type="similarity">
    <text evidence="1">Belongs to the glycosyl hydrolase 65 family.</text>
</comment>
<dbReference type="InterPro" id="IPR011013">
    <property type="entry name" value="Gal_mutarotase_sf_dom"/>
</dbReference>